<gene>
    <name evidence="1" type="ORF">BLNAU_9287</name>
</gene>
<organism evidence="1 2">
    <name type="scientific">Blattamonas nauphoetae</name>
    <dbReference type="NCBI Taxonomy" id="2049346"/>
    <lineage>
        <taxon>Eukaryota</taxon>
        <taxon>Metamonada</taxon>
        <taxon>Preaxostyla</taxon>
        <taxon>Oxymonadida</taxon>
        <taxon>Blattamonas</taxon>
    </lineage>
</organism>
<keyword evidence="2" id="KW-1185">Reference proteome</keyword>
<proteinExistence type="predicted"/>
<accession>A0ABQ9XW98</accession>
<protein>
    <recommendedName>
        <fullName evidence="3">Right handed beta helix domain-containing protein</fullName>
    </recommendedName>
</protein>
<comment type="caution">
    <text evidence="1">The sequence shown here is derived from an EMBL/GenBank/DDBJ whole genome shotgun (WGS) entry which is preliminary data.</text>
</comment>
<name>A0ABQ9XW98_9EUKA</name>
<evidence type="ECO:0000313" key="2">
    <source>
        <dbReference type="Proteomes" id="UP001281761"/>
    </source>
</evidence>
<dbReference type="Proteomes" id="UP001281761">
    <property type="component" value="Unassembled WGS sequence"/>
</dbReference>
<evidence type="ECO:0008006" key="3">
    <source>
        <dbReference type="Google" id="ProtNLM"/>
    </source>
</evidence>
<evidence type="ECO:0000313" key="1">
    <source>
        <dbReference type="EMBL" id="KAK2955751.1"/>
    </source>
</evidence>
<dbReference type="EMBL" id="JARBJD010000063">
    <property type="protein sequence ID" value="KAK2955751.1"/>
    <property type="molecule type" value="Genomic_DNA"/>
</dbReference>
<dbReference type="SUPFAM" id="SSF51126">
    <property type="entry name" value="Pectin lyase-like"/>
    <property type="match status" value="1"/>
</dbReference>
<dbReference type="InterPro" id="IPR011050">
    <property type="entry name" value="Pectin_lyase_fold/virulence"/>
</dbReference>
<sequence length="310" mass="33291">MLGCVVSLTSSHLSGSTIRDVNTVGCVLCSNSSFSSLLPSPSTNADPPFLLLPAGEYTPDDFEYGKPLWFVDDAGHENTSIVFTNCHFTRAAYGTRMVLRVYAYNGTVSIISCSFTDIAPAGYPTAVYIYHYSRFNHTCVTVTSSNFTDCSSVEKGGAMFIKVPDAILIQKCRFVNCSANDASSEGGGALYLFGMTSDDLLAKFNLVDCVIADCSSTSNGGGVYAHARPDLSIIDTKFERCELTSESAFTNGGGLSIYAYFHAAMTVERCHFINCSSKHGGGAIGSDCLKNLSISDQAFPKSLHNLRENQ</sequence>
<reference evidence="1 2" key="1">
    <citation type="journal article" date="2022" name="bioRxiv">
        <title>Genomics of Preaxostyla Flagellates Illuminates Evolutionary Transitions and the Path Towards Mitochondrial Loss.</title>
        <authorList>
            <person name="Novak L.V.F."/>
            <person name="Treitli S.C."/>
            <person name="Pyrih J."/>
            <person name="Halakuc P."/>
            <person name="Pipaliya S.V."/>
            <person name="Vacek V."/>
            <person name="Brzon O."/>
            <person name="Soukal P."/>
            <person name="Eme L."/>
            <person name="Dacks J.B."/>
            <person name="Karnkowska A."/>
            <person name="Elias M."/>
            <person name="Hampl V."/>
        </authorList>
    </citation>
    <scope>NUCLEOTIDE SEQUENCE [LARGE SCALE GENOMIC DNA]</scope>
    <source>
        <strain evidence="1">NAU3</strain>
        <tissue evidence="1">Gut</tissue>
    </source>
</reference>